<comment type="caution">
    <text evidence="1">The sequence shown here is derived from an EMBL/GenBank/DDBJ whole genome shotgun (WGS) entry which is preliminary data.</text>
</comment>
<reference evidence="1 2" key="1">
    <citation type="journal article" date="2017" name="Syst. Appl. Microbiol.">
        <title>Pseudomonas caspiana sp. nov., a citrus pathogen in the Pseudomonas syringae phylogenetic group.</title>
        <authorList>
            <person name="Busquets A."/>
            <person name="Gomila M."/>
            <person name="Beiki F."/>
            <person name="Mulet M."/>
            <person name="Rahimian H."/>
            <person name="Garcia-Valdes E."/>
            <person name="Lalucat J."/>
        </authorList>
    </citation>
    <scope>NUCLEOTIDE SEQUENCE [LARGE SCALE GENOMIC DNA]</scope>
    <source>
        <strain evidence="1 2">FBF102</strain>
    </source>
</reference>
<dbReference type="AlphaFoldDB" id="A0A1Y3NXW1"/>
<gene>
    <name evidence="1" type="ORF">AUC60_17730</name>
</gene>
<dbReference type="EMBL" id="LOHF01000016">
    <property type="protein sequence ID" value="OUM72416.1"/>
    <property type="molecule type" value="Genomic_DNA"/>
</dbReference>
<protein>
    <submittedName>
        <fullName evidence="1">Uncharacterized protein</fullName>
    </submittedName>
</protein>
<name>A0A1Y3NXW1_9PSED</name>
<proteinExistence type="predicted"/>
<organism evidence="1 2">
    <name type="scientific">Pseudomonas caspiana</name>
    <dbReference type="NCBI Taxonomy" id="1451454"/>
    <lineage>
        <taxon>Bacteria</taxon>
        <taxon>Pseudomonadati</taxon>
        <taxon>Pseudomonadota</taxon>
        <taxon>Gammaproteobacteria</taxon>
        <taxon>Pseudomonadales</taxon>
        <taxon>Pseudomonadaceae</taxon>
        <taxon>Pseudomonas</taxon>
    </lineage>
</organism>
<evidence type="ECO:0000313" key="2">
    <source>
        <dbReference type="Proteomes" id="UP000195440"/>
    </source>
</evidence>
<dbReference type="Proteomes" id="UP000195440">
    <property type="component" value="Unassembled WGS sequence"/>
</dbReference>
<keyword evidence="2" id="KW-1185">Reference proteome</keyword>
<evidence type="ECO:0000313" key="1">
    <source>
        <dbReference type="EMBL" id="OUM72416.1"/>
    </source>
</evidence>
<accession>A0A1Y3NXW1</accession>
<sequence>MFILHPVAAFGKKQLQSDLPDLPMEASPEFPLGQMMEAAAAQLSETARRESIHQEFGMSALETSSDAESQRESVSNLSIPLADKNLSLGRHSVSVSTQDTRFRLGGGISGGEAATKIELGKLFSDRFAVGGMGQFGKHQSEWVGRGVYLTPDKKYEFDNALSFMRGTPLFNFDSGETRTPVTQVSGVSSVRHLFHPESGIGFHSIGGSVWAAQAQSKSNLAAKLVIKETPTYYSFLYDPREIATGKLKGTSVDAQYAPTQSLVFNGSIGMEEVSYAMGDSSKEIQRRPYFSGGVKAELFNNSLVSLGVSNGVARNLSLGMSYGISRLTVGVSSGRDGALSNKSLMFDIDLGALLSKKSAGSNEFSSSLARRESMQVYSSQALLEKAVTRPMKLPSSFLAKVDRTGVKRVTVDKSKLPPGTKVSANSNEVVIPIGIAGLRLVSAKRNGSDIGLPDAFVLGSGEVSLRTNNLPVPGGIDTYTLRVVDSVGATYDLKVSVGSANS</sequence>